<organism evidence="1 2">
    <name type="scientific">Trifolium pratense</name>
    <name type="common">Red clover</name>
    <dbReference type="NCBI Taxonomy" id="57577"/>
    <lineage>
        <taxon>Eukaryota</taxon>
        <taxon>Viridiplantae</taxon>
        <taxon>Streptophyta</taxon>
        <taxon>Embryophyta</taxon>
        <taxon>Tracheophyta</taxon>
        <taxon>Spermatophyta</taxon>
        <taxon>Magnoliopsida</taxon>
        <taxon>eudicotyledons</taxon>
        <taxon>Gunneridae</taxon>
        <taxon>Pentapetalae</taxon>
        <taxon>rosids</taxon>
        <taxon>fabids</taxon>
        <taxon>Fabales</taxon>
        <taxon>Fabaceae</taxon>
        <taxon>Papilionoideae</taxon>
        <taxon>50 kb inversion clade</taxon>
        <taxon>NPAAA clade</taxon>
        <taxon>Hologalegina</taxon>
        <taxon>IRL clade</taxon>
        <taxon>Trifolieae</taxon>
        <taxon>Trifolium</taxon>
    </lineage>
</organism>
<dbReference type="Proteomes" id="UP001177021">
    <property type="component" value="Unassembled WGS sequence"/>
</dbReference>
<keyword evidence="2" id="KW-1185">Reference proteome</keyword>
<proteinExistence type="predicted"/>
<name>A0ACB0LZQ9_TRIPR</name>
<evidence type="ECO:0000313" key="1">
    <source>
        <dbReference type="EMBL" id="CAJ2675036.1"/>
    </source>
</evidence>
<reference evidence="1" key="1">
    <citation type="submission" date="2023-10" db="EMBL/GenBank/DDBJ databases">
        <authorList>
            <person name="Rodriguez Cubillos JULIANA M."/>
            <person name="De Vega J."/>
        </authorList>
    </citation>
    <scope>NUCLEOTIDE SEQUENCE</scope>
</reference>
<dbReference type="EMBL" id="CASHSV030000716">
    <property type="protein sequence ID" value="CAJ2675036.1"/>
    <property type="molecule type" value="Genomic_DNA"/>
</dbReference>
<protein>
    <submittedName>
        <fullName evidence="1">Uncharacterized protein</fullName>
    </submittedName>
</protein>
<sequence length="1643" mass="182408">MQPTSKKAFERFSANYASPSVNGCPRVFCMGKSGHLLISNTGLLGIVCSCHCCHMSILKFCEHSGLHSVNPGDVVRMESGETIAQWQKLYFLKFGIRSSGNESQWDWPEVFSTTGNLMKSNASASDMSKSDLSHILNSAAVTLRKQPIPNQDGCNIPLKGLNAFMQNNLYDRVKSQLMESNMANSTPAPNFVGVQLNDGCQPLPPFLDSLKRDENLSITQSTQIPTSHKDHACIKKKNVKTGILDKDATFSDIELRLGQPHRAGNLVASFVESPLFTFASSPKPHSLKQMTNNLSREEELQNNISHAAGSFKMLEEQPLLNPQYYMSGCSNISGAATSSSQTYNVAMSSLFSPFTQFTSQPKGNTNASGNLVNDGIMPKNPHSEYGTVQFGSSNVLWNSNGHKGRQSNDSAPEFNKYLENVNGARVGEDSRTKINSGFEVNQFMEFGSIRRTVGGSGSCTPVVSKTIYESSFASDTSVGANALQGSKNVFSFGQSNHLTLGTAVPFEGNLKSLPYLVSSSTLNQNSTPKQWGINMDTYMLDENMRLLALTQMLELSKQQQALYFHDMNQKLGKSDIPKPQNYIYNASVPELGSSGASLKLPQNRGTCGNLEITDGLNRYCDVSALTPIPLQSKEKESQCKHSYNLQNDGPSLSLGMNNTRSSEKCAEQQSDIHFAGKYASAAWENCCRNNVCTGIEPSRNIVKEKFADVNGVTSLKIVSECSRDQKPSRNKNIYFELSGLDSHDTVKIGSHTPQWRDVPRKVSKPLCDATILDQMATILDCEGQDSAQMGNISTKRLKNKFDREGLLKEREILNVSSGCSAPVVSQASGMEVNKVDSCNVDTTYAGCIENLVLDEVLGIDKGWSSDLVESERSAEYAGSTSGSDLKKGYPRVLNDQPCRSLLDDIKLLDSLIWKKGQDQNHIMVSANCRASQSQKVKKGFKGKEPKRNKVRVLGASLLPGISCSMNNQIGESPGSFDPPSSLSEEMQLYFSSSQQRSYNKVSIVQPITSHRPSSFSSKFLSCNNNNLNKHHRDEDCCESESNSHTEFHTLPGISRIKKSRKVFTSDCFGHFQMQVPHYDEPKNATQMLSSSRKGSAHRIKRPVVCGKYGEISSELSITEVPKPAKIVSLSKVLRTSKRCMIPTTETPSLTAKKKQRTLGFETSWGHSCAKSGLKAKKDNESEYTIICDETNSDVSMEDFERGCKQTVVYKGKRDAKERQGDILSRADSPLKVKSREIRKQRSINEIITKETQMQDMLKYAEDHEHSLCNKRSNISVQEHRNLSITNSDSFCGVCQRSSNDEVNSLLKCSKCLIKVRQAGYGISALPKRGLRGCRPCQTNSKDIVCSICNQRGGSCIECRNVDCSVKFHPCSHQKNPLQIETEGLNEEKVSFYRRSVLHGIGPEFQSTYDPTDEMDSREEKEFTCARTEGYKGRKWDGIQNNHTSALKLKGGCRVPDEQLNAWIHVNGKELSSKGILKFPDSDIEHDSRKTCSLYKQVKGLFVYKSGIHGLGLYTSQLISQGRMVVEYVGEIVRQSVADKREIEYISGRKLQYKSACYLFRIDNEHVIDATRKGGIARFVNHSCLPNCVSKVITARHLKKVVFFAKRDILPGEEITYDYKFNYEDEGKKIPCSCNSKTCRRSLN</sequence>
<comment type="caution">
    <text evidence="1">The sequence shown here is derived from an EMBL/GenBank/DDBJ whole genome shotgun (WGS) entry which is preliminary data.</text>
</comment>
<gene>
    <name evidence="1" type="ORF">MILVUS5_LOCUS38163</name>
</gene>
<evidence type="ECO:0000313" key="2">
    <source>
        <dbReference type="Proteomes" id="UP001177021"/>
    </source>
</evidence>
<accession>A0ACB0LZQ9</accession>